<accession>A0A917JMW6</accession>
<reference evidence="1" key="1">
    <citation type="journal article" date="2014" name="Int. J. Syst. Evol. Microbiol.">
        <title>Complete genome sequence of Corynebacterium casei LMG S-19264T (=DSM 44701T), isolated from a smear-ripened cheese.</title>
        <authorList>
            <consortium name="US DOE Joint Genome Institute (JGI-PGF)"/>
            <person name="Walter F."/>
            <person name="Albersmeier A."/>
            <person name="Kalinowski J."/>
            <person name="Ruckert C."/>
        </authorList>
    </citation>
    <scope>NUCLEOTIDE SEQUENCE</scope>
    <source>
        <strain evidence="1">JCM 30804</strain>
    </source>
</reference>
<reference evidence="1" key="2">
    <citation type="submission" date="2020-09" db="EMBL/GenBank/DDBJ databases">
        <authorList>
            <person name="Sun Q."/>
            <person name="Ohkuma M."/>
        </authorList>
    </citation>
    <scope>NUCLEOTIDE SEQUENCE</scope>
    <source>
        <strain evidence="1">JCM 30804</strain>
    </source>
</reference>
<sequence length="83" mass="9792">MLISRIVPLSITQNWTIHPISYFYPIEIGLVKVKLAVNIVDSHQWQFRLEEGRRLRGLQAWPDIILRYNDKNLSLQSLMLECV</sequence>
<comment type="caution">
    <text evidence="1">The sequence shown here is derived from an EMBL/GenBank/DDBJ whole genome shotgun (WGS) entry which is preliminary data.</text>
</comment>
<dbReference type="RefSeq" id="WP_188918813.1">
    <property type="nucleotide sequence ID" value="NZ_BMPZ01000002.1"/>
</dbReference>
<dbReference type="EMBL" id="BMPZ01000002">
    <property type="protein sequence ID" value="GGI76081.1"/>
    <property type="molecule type" value="Genomic_DNA"/>
</dbReference>
<dbReference type="Proteomes" id="UP000613743">
    <property type="component" value="Unassembled WGS sequence"/>
</dbReference>
<protein>
    <submittedName>
        <fullName evidence="1">Uncharacterized protein</fullName>
    </submittedName>
</protein>
<evidence type="ECO:0000313" key="1">
    <source>
        <dbReference type="EMBL" id="GGI76081.1"/>
    </source>
</evidence>
<evidence type="ECO:0000313" key="2">
    <source>
        <dbReference type="Proteomes" id="UP000613743"/>
    </source>
</evidence>
<proteinExistence type="predicted"/>
<keyword evidence="2" id="KW-1185">Reference proteome</keyword>
<name>A0A917JMW6_9GAMM</name>
<dbReference type="AlphaFoldDB" id="A0A917JMW6"/>
<organism evidence="1 2">
    <name type="scientific">Shewanella gelidii</name>
    <dbReference type="NCBI Taxonomy" id="1642821"/>
    <lineage>
        <taxon>Bacteria</taxon>
        <taxon>Pseudomonadati</taxon>
        <taxon>Pseudomonadota</taxon>
        <taxon>Gammaproteobacteria</taxon>
        <taxon>Alteromonadales</taxon>
        <taxon>Shewanellaceae</taxon>
        <taxon>Shewanella</taxon>
    </lineage>
</organism>
<gene>
    <name evidence="1" type="ORF">GCM10009332_11820</name>
</gene>